<feature type="compositionally biased region" description="Gly residues" evidence="21">
    <location>
        <begin position="806"/>
        <end position="817"/>
    </location>
</feature>
<evidence type="ECO:0000256" key="9">
    <source>
        <dbReference type="ARBA" id="ARBA00022723"/>
    </source>
</evidence>
<feature type="domain" description="Protein kinase" evidence="22">
    <location>
        <begin position="25"/>
        <end position="278"/>
    </location>
</feature>
<evidence type="ECO:0000313" key="24">
    <source>
        <dbReference type="Proteomes" id="UP000076407"/>
    </source>
</evidence>
<dbReference type="PROSITE" id="PS50011">
    <property type="entry name" value="PROTEIN_KINASE_DOM"/>
    <property type="match status" value="1"/>
</dbReference>
<dbReference type="SMART" id="SM00220">
    <property type="entry name" value="S_TKc"/>
    <property type="match status" value="1"/>
</dbReference>
<evidence type="ECO:0000259" key="22">
    <source>
        <dbReference type="PROSITE" id="PS50011"/>
    </source>
</evidence>
<evidence type="ECO:0000256" key="11">
    <source>
        <dbReference type="ARBA" id="ARBA00022777"/>
    </source>
</evidence>
<feature type="compositionally biased region" description="Low complexity" evidence="21">
    <location>
        <begin position="792"/>
        <end position="805"/>
    </location>
</feature>
<comment type="catalytic activity">
    <reaction evidence="15">
        <text>L-threonyl-[protein] + ATP = O-phospho-L-threonyl-[protein] + ADP + H(+)</text>
        <dbReference type="Rhea" id="RHEA:46608"/>
        <dbReference type="Rhea" id="RHEA-COMP:11060"/>
        <dbReference type="Rhea" id="RHEA-COMP:11605"/>
        <dbReference type="ChEBI" id="CHEBI:15378"/>
        <dbReference type="ChEBI" id="CHEBI:30013"/>
        <dbReference type="ChEBI" id="CHEBI:30616"/>
        <dbReference type="ChEBI" id="CHEBI:61977"/>
        <dbReference type="ChEBI" id="CHEBI:456216"/>
        <dbReference type="EC" id="2.7.11.1"/>
    </reaction>
</comment>
<dbReference type="InterPro" id="IPR017441">
    <property type="entry name" value="Protein_kinase_ATP_BS"/>
</dbReference>
<comment type="subcellular location">
    <subcellularLocation>
        <location evidence="2">Nucleus</location>
    </subcellularLocation>
</comment>
<dbReference type="PANTHER" id="PTHR24346">
    <property type="entry name" value="MAP/MICROTUBULE AFFINITY-REGULATING KINASE"/>
    <property type="match status" value="1"/>
</dbReference>
<sequence>MQRSFGGLSAASRAGVYDGKIAGLYDLEETLGSGHFAVVKLARHVFTGEKVAVKVIEKTKLDEISRAHLFQEVRCMKLVQHPNVVRLYEVIDTQTKLYLILELGDGGDLYDYIMRHEKGLSENVAREYFRQIVRAISYCHQLHVVHRDLKPENVVFFEKLGVVKLTDFGFSNKFCPGQKLETSCGSLAYSAPEILLGDSYDAPAVDVWSLGVILFMLVCGHPPFQEANDSETLTMIMDCKYTMPAHVSDGCRNLISKMLVREPEKRATLQQIALDVWLMEGSCEETPENQPLVSREQVSEEDHTLIIQKMINGKIATKEEILEALDRNEYNHITATYFLLAERKLRAHRQEEAQKRKPELTLPVSNSTRLLQNFKKNEANEDEDTQDGLLSTRLGMHLSVPRTPGTETGQTGRSRKCSIVQEEEDDEDDVHCAGHEELSTPLNRRGSRSEGRINVTVQDRIAESERLKLEAKKYQQSEQQQQSRLSADEESDRESQPAGKDQVDGGDAGNHQRAHPQTSPLLGGIGNVTLVTSENSSTKDRLGIAGGGLHRKPMPELKRHVGGSIDSKKSSILKPTLVKITDGVVGVRSGSFDQCMRNMAGGGGGGELVTTKIITDSSTITIPIPTLNIVTASTIPKYKTMPSPTRSNAILTSTTNCLNEIFEEGTDVGSSDSTSTTPRPVIRSQFVAARQQSQPAGNGTASGAAAAAGTGNNVHRRTKFNNKSRTASCSSSDASDDDSENRKKRAHKIVDATVKPLSQRRDSHDDSSDSQDQGSNVAGGGGAGKPLIRGISGATTNGSGSTTSNGGTGGGGSGTRSGTGSSAADDKHGASNRQKSSQPVDFRRHRGRRRPVETRLRESQSLNRITEVQESEVGGSGGGGGGHSVTQQLASSTVVGTPLVQMVTSNGAVAKPTTEPPNATDGVSSCEQQSDKSCDNASSDRASAEPEPEPPACREAGTPSSTKKGQSGKAASPRQHHHGTSKPKGLSARIFHTFKKQPVAAVTTTATAASNAASAMSDPPSTGSADDIEIVVELAKALNNASTEGGKTGNTKKIKILGRYFQVHKKIYVPLSGLFQRGRLYKAQSCGSIVRDKVNVNPNGGGAGSHANTTGRHSTIFTDKNRIIKNCLGGGGGGEAAARHLGSDGDINHNGGSHHQHHQQLHSSSGFLASLSATGGGVGASSECIGRGSSPIELVSAGRRSSIVDHATPVLGAAAVTPPVPIKTA</sequence>
<keyword evidence="5" id="KW-0488">Methylation</keyword>
<dbReference type="EnsemblMetazoa" id="AQUA017370-RA">
    <property type="protein sequence ID" value="AQUA017370-PA"/>
    <property type="gene ID" value="AQUA017370"/>
</dbReference>
<dbReference type="GO" id="GO:0035556">
    <property type="term" value="P:intracellular signal transduction"/>
    <property type="evidence" value="ECO:0007669"/>
    <property type="project" value="TreeGrafter"/>
</dbReference>
<evidence type="ECO:0000256" key="5">
    <source>
        <dbReference type="ARBA" id="ARBA00022481"/>
    </source>
</evidence>
<feature type="binding site" evidence="20">
    <location>
        <position position="54"/>
    </location>
    <ligand>
        <name>ATP</name>
        <dbReference type="ChEBI" id="CHEBI:30616"/>
    </ligand>
</feature>
<dbReference type="PANTHER" id="PTHR24346:SF45">
    <property type="entry name" value="PROTEIN KINASE DOMAIN-CONTAINING PROTEIN"/>
    <property type="match status" value="1"/>
</dbReference>
<dbReference type="Pfam" id="PF00069">
    <property type="entry name" value="Pkinase"/>
    <property type="match status" value="1"/>
</dbReference>
<dbReference type="InterPro" id="IPR008271">
    <property type="entry name" value="Ser/Thr_kinase_AS"/>
</dbReference>
<feature type="region of interest" description="Disordered" evidence="21">
    <location>
        <begin position="688"/>
        <end position="886"/>
    </location>
</feature>
<evidence type="ECO:0000256" key="19">
    <source>
        <dbReference type="ARBA" id="ARBA00077142"/>
    </source>
</evidence>
<dbReference type="Proteomes" id="UP000076407">
    <property type="component" value="Unassembled WGS sequence"/>
</dbReference>
<accession>A0A904A5Q2</accession>
<dbReference type="GO" id="GO:0005524">
    <property type="term" value="F:ATP binding"/>
    <property type="evidence" value="ECO:0007669"/>
    <property type="project" value="UniProtKB-UniRule"/>
</dbReference>
<dbReference type="SUPFAM" id="SSF56112">
    <property type="entry name" value="Protein kinase-like (PK-like)"/>
    <property type="match status" value="1"/>
</dbReference>
<keyword evidence="14" id="KW-0539">Nucleus</keyword>
<evidence type="ECO:0000256" key="14">
    <source>
        <dbReference type="ARBA" id="ARBA00023242"/>
    </source>
</evidence>
<protein>
    <recommendedName>
        <fullName evidence="18">SNF-related serine/threonine-protein kinase</fullName>
        <ecNumber evidence="4">2.7.11.1</ecNumber>
    </recommendedName>
    <alternativeName>
        <fullName evidence="19">SNF1-related kinase</fullName>
    </alternativeName>
</protein>
<evidence type="ECO:0000256" key="16">
    <source>
        <dbReference type="ARBA" id="ARBA00048679"/>
    </source>
</evidence>
<comment type="catalytic activity">
    <reaction evidence="16">
        <text>L-seryl-[protein] + ATP = O-phospho-L-seryl-[protein] + ADP + H(+)</text>
        <dbReference type="Rhea" id="RHEA:17989"/>
        <dbReference type="Rhea" id="RHEA-COMP:9863"/>
        <dbReference type="Rhea" id="RHEA-COMP:11604"/>
        <dbReference type="ChEBI" id="CHEBI:15378"/>
        <dbReference type="ChEBI" id="CHEBI:29999"/>
        <dbReference type="ChEBI" id="CHEBI:30616"/>
        <dbReference type="ChEBI" id="CHEBI:83421"/>
        <dbReference type="ChEBI" id="CHEBI:456216"/>
        <dbReference type="EC" id="2.7.11.1"/>
    </reaction>
</comment>
<dbReference type="CDD" id="cd14074">
    <property type="entry name" value="STKc_SNRK"/>
    <property type="match status" value="1"/>
</dbReference>
<comment type="function">
    <text evidence="17">May play a role in hematopoietic cell proliferation or differentiation. Potential mediator of neuronal apoptosis.</text>
</comment>
<evidence type="ECO:0000256" key="1">
    <source>
        <dbReference type="ARBA" id="ARBA00001946"/>
    </source>
</evidence>
<proteinExistence type="inferred from homology"/>
<feature type="region of interest" description="Disordered" evidence="21">
    <location>
        <begin position="392"/>
        <end position="451"/>
    </location>
</feature>
<evidence type="ECO:0000256" key="2">
    <source>
        <dbReference type="ARBA" id="ARBA00004123"/>
    </source>
</evidence>
<keyword evidence="6" id="KW-0723">Serine/threonine-protein kinase</keyword>
<keyword evidence="11" id="KW-0418">Kinase</keyword>
<dbReference type="GO" id="GO:0005634">
    <property type="term" value="C:nucleus"/>
    <property type="evidence" value="ECO:0007669"/>
    <property type="project" value="UniProtKB-SubCell"/>
</dbReference>
<dbReference type="EC" id="2.7.11.1" evidence="4"/>
<dbReference type="PROSITE" id="PS00108">
    <property type="entry name" value="PROTEIN_KINASE_ST"/>
    <property type="match status" value="1"/>
</dbReference>
<keyword evidence="8" id="KW-0808">Transferase</keyword>
<dbReference type="GO" id="GO:0004674">
    <property type="term" value="F:protein serine/threonine kinase activity"/>
    <property type="evidence" value="ECO:0007669"/>
    <property type="project" value="UniProtKB-KW"/>
</dbReference>
<dbReference type="FunFam" id="3.30.200.20:FF:000003">
    <property type="entry name" value="Non-specific serine/threonine protein kinase"/>
    <property type="match status" value="1"/>
</dbReference>
<feature type="compositionally biased region" description="Gly residues" evidence="21">
    <location>
        <begin position="874"/>
        <end position="883"/>
    </location>
</feature>
<dbReference type="FunFam" id="1.10.510.10:FF:000166">
    <property type="entry name" value="SNF-related serine/threonine-protein kinase"/>
    <property type="match status" value="1"/>
</dbReference>
<keyword evidence="10 20" id="KW-0547">Nucleotide-binding</keyword>
<evidence type="ECO:0000256" key="6">
    <source>
        <dbReference type="ARBA" id="ARBA00022527"/>
    </source>
</evidence>
<dbReference type="GO" id="GO:0005737">
    <property type="term" value="C:cytoplasm"/>
    <property type="evidence" value="ECO:0007669"/>
    <property type="project" value="TreeGrafter"/>
</dbReference>
<dbReference type="AlphaFoldDB" id="A0A904A5Q2"/>
<feature type="compositionally biased region" description="Low complexity" evidence="21">
    <location>
        <begin position="696"/>
        <end position="713"/>
    </location>
</feature>
<evidence type="ECO:0000256" key="20">
    <source>
        <dbReference type="PROSITE-ProRule" id="PRU10141"/>
    </source>
</evidence>
<feature type="region of interest" description="Disordered" evidence="21">
    <location>
        <begin position="472"/>
        <end position="526"/>
    </location>
</feature>
<name>A0A904A5Q2_ANOQN</name>
<dbReference type="InterPro" id="IPR011009">
    <property type="entry name" value="Kinase-like_dom_sf"/>
</dbReference>
<feature type="region of interest" description="Disordered" evidence="21">
    <location>
        <begin position="544"/>
        <end position="563"/>
    </location>
</feature>
<evidence type="ECO:0000256" key="7">
    <source>
        <dbReference type="ARBA" id="ARBA00022553"/>
    </source>
</evidence>
<evidence type="ECO:0000256" key="8">
    <source>
        <dbReference type="ARBA" id="ARBA00022679"/>
    </source>
</evidence>
<evidence type="ECO:0000256" key="17">
    <source>
        <dbReference type="ARBA" id="ARBA00054738"/>
    </source>
</evidence>
<evidence type="ECO:0000256" key="3">
    <source>
        <dbReference type="ARBA" id="ARBA00006692"/>
    </source>
</evidence>
<evidence type="ECO:0000256" key="4">
    <source>
        <dbReference type="ARBA" id="ARBA00012513"/>
    </source>
</evidence>
<evidence type="ECO:0000256" key="13">
    <source>
        <dbReference type="ARBA" id="ARBA00022842"/>
    </source>
</evidence>
<feature type="region of interest" description="Disordered" evidence="21">
    <location>
        <begin position="908"/>
        <end position="985"/>
    </location>
</feature>
<keyword evidence="12 20" id="KW-0067">ATP-binding</keyword>
<comment type="similarity">
    <text evidence="3">Belongs to the protein kinase superfamily. CAMK Ser/Thr protein kinase family.</text>
</comment>
<reference evidence="23" key="1">
    <citation type="submission" date="2022-10" db="UniProtKB">
        <authorList>
            <consortium name="EnsemblMetazoa"/>
        </authorList>
    </citation>
    <scope>IDENTIFICATION</scope>
    <source>
        <strain evidence="23">SANGQUA</strain>
    </source>
</reference>
<evidence type="ECO:0000256" key="10">
    <source>
        <dbReference type="ARBA" id="ARBA00022741"/>
    </source>
</evidence>
<evidence type="ECO:0000313" key="23">
    <source>
        <dbReference type="EnsemblMetazoa" id="AQUA017370-PA"/>
    </source>
</evidence>
<dbReference type="InterPro" id="IPR000719">
    <property type="entry name" value="Prot_kinase_dom"/>
</dbReference>
<evidence type="ECO:0000256" key="12">
    <source>
        <dbReference type="ARBA" id="ARBA00022840"/>
    </source>
</evidence>
<dbReference type="PROSITE" id="PS00107">
    <property type="entry name" value="PROTEIN_KINASE_ATP"/>
    <property type="match status" value="1"/>
</dbReference>
<dbReference type="CDD" id="cd14339">
    <property type="entry name" value="UBA_SNRK"/>
    <property type="match status" value="1"/>
</dbReference>
<comment type="cofactor">
    <cofactor evidence="1">
        <name>Mg(2+)</name>
        <dbReference type="ChEBI" id="CHEBI:18420"/>
    </cofactor>
</comment>
<evidence type="ECO:0000256" key="21">
    <source>
        <dbReference type="SAM" id="MobiDB-lite"/>
    </source>
</evidence>
<keyword evidence="13" id="KW-0460">Magnesium</keyword>
<evidence type="ECO:0000256" key="18">
    <source>
        <dbReference type="ARBA" id="ARBA00074971"/>
    </source>
</evidence>
<keyword evidence="9" id="KW-0479">Metal-binding</keyword>
<keyword evidence="7" id="KW-0597">Phosphoprotein</keyword>
<organism evidence="23 24">
    <name type="scientific">Anopheles quadriannulatus</name>
    <name type="common">Mosquito</name>
    <dbReference type="NCBI Taxonomy" id="34691"/>
    <lineage>
        <taxon>Eukaryota</taxon>
        <taxon>Metazoa</taxon>
        <taxon>Ecdysozoa</taxon>
        <taxon>Arthropoda</taxon>
        <taxon>Hexapoda</taxon>
        <taxon>Insecta</taxon>
        <taxon>Pterygota</taxon>
        <taxon>Neoptera</taxon>
        <taxon>Endopterygota</taxon>
        <taxon>Diptera</taxon>
        <taxon>Nematocera</taxon>
        <taxon>Culicoidea</taxon>
        <taxon>Culicidae</taxon>
        <taxon>Anophelinae</taxon>
        <taxon>Anopheles</taxon>
    </lineage>
</organism>
<dbReference type="GO" id="GO:0046872">
    <property type="term" value="F:metal ion binding"/>
    <property type="evidence" value="ECO:0007669"/>
    <property type="project" value="UniProtKB-KW"/>
</dbReference>
<keyword evidence="24" id="KW-1185">Reference proteome</keyword>
<dbReference type="Gene3D" id="1.10.510.10">
    <property type="entry name" value="Transferase(Phosphotransferase) domain 1"/>
    <property type="match status" value="1"/>
</dbReference>
<evidence type="ECO:0000256" key="15">
    <source>
        <dbReference type="ARBA" id="ARBA00047899"/>
    </source>
</evidence>